<sequence length="193" mass="21179">MMKLNPLILSALLTHGIVAFAEENQATMMHHQHPVETTEAPLSEAGNDAFGTIQEVIARLNSNPDTDWSKVNIEALRQHLVDMNDMTLNVEVISQKAVQQGLVAIVKPTTARSAAALKRVFTAHPAQLKRDTGWDMQIVKTGDRYTLTTTTENPGEVSKIRGLGYIGLMASGGHHQLHHWAMATGVNPHARHQ</sequence>
<dbReference type="EMBL" id="CP073344">
    <property type="protein sequence ID" value="UTW04721.1"/>
    <property type="molecule type" value="Genomic_DNA"/>
</dbReference>
<protein>
    <submittedName>
        <fullName evidence="2">Uncharacterized protein</fullName>
    </submittedName>
</protein>
<gene>
    <name evidence="2" type="ORF">KDX31_06900</name>
</gene>
<keyword evidence="3" id="KW-1185">Reference proteome</keyword>
<evidence type="ECO:0000256" key="1">
    <source>
        <dbReference type="SAM" id="SignalP"/>
    </source>
</evidence>
<proteinExistence type="predicted"/>
<dbReference type="Proteomes" id="UP001059950">
    <property type="component" value="Chromosome"/>
</dbReference>
<keyword evidence="1" id="KW-0732">Signal</keyword>
<accession>A0ABY5GYU8</accession>
<feature type="chain" id="PRO_5047429760" evidence="1">
    <location>
        <begin position="22"/>
        <end position="193"/>
    </location>
</feature>
<reference evidence="2" key="1">
    <citation type="submission" date="2021-04" db="EMBL/GenBank/DDBJ databases">
        <title>Oceanospirillales bacteria with DddD are important DMSP degraders in coastal seawater.</title>
        <authorList>
            <person name="Liu J."/>
        </authorList>
    </citation>
    <scope>NUCLEOTIDE SEQUENCE</scope>
    <source>
        <strain evidence="2">GY6</strain>
    </source>
</reference>
<evidence type="ECO:0000313" key="2">
    <source>
        <dbReference type="EMBL" id="UTW04721.1"/>
    </source>
</evidence>
<evidence type="ECO:0000313" key="3">
    <source>
        <dbReference type="Proteomes" id="UP001059950"/>
    </source>
</evidence>
<name>A0ABY5GYU8_9GAMM</name>
<organism evidence="2 3">
    <name type="scientific">Amphritea atlantica</name>
    <dbReference type="NCBI Taxonomy" id="355243"/>
    <lineage>
        <taxon>Bacteria</taxon>
        <taxon>Pseudomonadati</taxon>
        <taxon>Pseudomonadota</taxon>
        <taxon>Gammaproteobacteria</taxon>
        <taxon>Oceanospirillales</taxon>
        <taxon>Oceanospirillaceae</taxon>
        <taxon>Amphritea</taxon>
    </lineage>
</organism>
<feature type="signal peptide" evidence="1">
    <location>
        <begin position="1"/>
        <end position="21"/>
    </location>
</feature>